<proteinExistence type="predicted"/>
<gene>
    <name evidence="2" type="ORF">J3D65DRAFT_118959</name>
</gene>
<reference evidence="2 3" key="1">
    <citation type="submission" date="2024-04" db="EMBL/GenBank/DDBJ databases">
        <title>Phyllosticta paracitricarpa is synonymous to the EU quarantine fungus P. citricarpa based on phylogenomic analyses.</title>
        <authorList>
            <consortium name="Lawrence Berkeley National Laboratory"/>
            <person name="Van ingen-buijs V.A."/>
            <person name="Van westerhoven A.C."/>
            <person name="Haridas S."/>
            <person name="Skiadas P."/>
            <person name="Martin F."/>
            <person name="Groenewald J.Z."/>
            <person name="Crous P.W."/>
            <person name="Seidl M.F."/>
        </authorList>
    </citation>
    <scope>NUCLEOTIDE SEQUENCE [LARGE SCALE GENOMIC DNA]</scope>
    <source>
        <strain evidence="2 3">CPC 17464</strain>
    </source>
</reference>
<evidence type="ECO:0000313" key="2">
    <source>
        <dbReference type="EMBL" id="KAK7531568.1"/>
    </source>
</evidence>
<feature type="compositionally biased region" description="Low complexity" evidence="1">
    <location>
        <begin position="241"/>
        <end position="254"/>
    </location>
</feature>
<dbReference type="GeneID" id="92026715"/>
<feature type="compositionally biased region" description="Basic and acidic residues" evidence="1">
    <location>
        <begin position="135"/>
        <end position="144"/>
    </location>
</feature>
<accession>A0ABR1L8J7</accession>
<feature type="region of interest" description="Disordered" evidence="1">
    <location>
        <begin position="233"/>
        <end position="255"/>
    </location>
</feature>
<feature type="region of interest" description="Disordered" evidence="1">
    <location>
        <begin position="123"/>
        <end position="161"/>
    </location>
</feature>
<dbReference type="RefSeq" id="XP_066651392.1">
    <property type="nucleotide sequence ID" value="XM_066793809.1"/>
</dbReference>
<keyword evidence="3" id="KW-1185">Reference proteome</keyword>
<protein>
    <submittedName>
        <fullName evidence="2">Uncharacterized protein</fullName>
    </submittedName>
</protein>
<name>A0ABR1L8J7_9PEZI</name>
<organism evidence="2 3">
    <name type="scientific">Phyllosticta citribraziliensis</name>
    <dbReference type="NCBI Taxonomy" id="989973"/>
    <lineage>
        <taxon>Eukaryota</taxon>
        <taxon>Fungi</taxon>
        <taxon>Dikarya</taxon>
        <taxon>Ascomycota</taxon>
        <taxon>Pezizomycotina</taxon>
        <taxon>Dothideomycetes</taxon>
        <taxon>Dothideomycetes incertae sedis</taxon>
        <taxon>Botryosphaeriales</taxon>
        <taxon>Phyllostictaceae</taxon>
        <taxon>Phyllosticta</taxon>
    </lineage>
</organism>
<evidence type="ECO:0000313" key="3">
    <source>
        <dbReference type="Proteomes" id="UP001360953"/>
    </source>
</evidence>
<dbReference type="EMBL" id="JBBPEH010000012">
    <property type="protein sequence ID" value="KAK7531568.1"/>
    <property type="molecule type" value="Genomic_DNA"/>
</dbReference>
<evidence type="ECO:0000256" key="1">
    <source>
        <dbReference type="SAM" id="MobiDB-lite"/>
    </source>
</evidence>
<sequence length="372" mass="41858">MRVDGVMPQTAAQMGRCRRRRCSRVVSICRSTSRSLSRDATLDDLTWLRGEGASERACPRRLSRTSRATARRCRSRKRKPGLWTRRRTARLDARFVIWSFAILGETRGMNDMICDCRTDHRTDGRTANHPQPAKAADETERDGRACCPPQAHHQSRAHETRGTVLRSAGYLRAAYSFVPGQQRGFKRRWLRGTYIPDSTTRLGRRHAIARRSKLAQRRLGSCVRSFVSCVRRDGSHGGQRSTGSSVSPVSTTITHAQKHKSAYIGTYPGQDQPAQTNRQDREISVHASDFVWMDQCRSCTSVSTKCLSVCCQTYTAASASQRGKNKNSTKPDECCMRQRRSKHALACSLARPRPTCTHLPPLLPGKRLIPYA</sequence>
<comment type="caution">
    <text evidence="2">The sequence shown here is derived from an EMBL/GenBank/DDBJ whole genome shotgun (WGS) entry which is preliminary data.</text>
</comment>
<dbReference type="Proteomes" id="UP001360953">
    <property type="component" value="Unassembled WGS sequence"/>
</dbReference>